<dbReference type="AlphaFoldDB" id="A0A367Q3W9"/>
<comment type="caution">
    <text evidence="1">The sequence shown here is derived from an EMBL/GenBank/DDBJ whole genome shotgun (WGS) entry which is preliminary data.</text>
</comment>
<sequence length="162" mass="17282">MLNTKIFNNQLKTFVYTVAVASGGFAATWGVVTSPAMAVGFTVDSITFGSLVDGPDSTVNGVTYLNQSLPIAGLTANSTNWTTDIYPPTVISIRRGGYPATDDFGNFNNRQVVWGERLPGDPEQIVRIPQPTTAQASLSQNNIFEGADNIFVNSGYINGLKG</sequence>
<name>A0A367Q3W9_9NOSO</name>
<dbReference type="Proteomes" id="UP000252107">
    <property type="component" value="Unassembled WGS sequence"/>
</dbReference>
<proteinExistence type="predicted"/>
<evidence type="ECO:0000313" key="2">
    <source>
        <dbReference type="Proteomes" id="UP000252107"/>
    </source>
</evidence>
<evidence type="ECO:0000313" key="1">
    <source>
        <dbReference type="EMBL" id="RCJ18014.1"/>
    </source>
</evidence>
<protein>
    <submittedName>
        <fullName evidence="1">Uncharacterized protein</fullName>
    </submittedName>
</protein>
<dbReference type="EMBL" id="LXQD01000351">
    <property type="protein sequence ID" value="RCJ18014.1"/>
    <property type="molecule type" value="Genomic_DNA"/>
</dbReference>
<reference evidence="1" key="1">
    <citation type="submission" date="2016-04" db="EMBL/GenBank/DDBJ databases">
        <authorList>
            <person name="Tabuchi Yagui T.R."/>
        </authorList>
    </citation>
    <scope>NUCLEOTIDE SEQUENCE [LARGE SCALE GENOMIC DNA]</scope>
    <source>
        <strain evidence="1">NIES-26</strain>
    </source>
</reference>
<organism evidence="1 2">
    <name type="scientific">Nostoc minutum NIES-26</name>
    <dbReference type="NCBI Taxonomy" id="1844469"/>
    <lineage>
        <taxon>Bacteria</taxon>
        <taxon>Bacillati</taxon>
        <taxon>Cyanobacteriota</taxon>
        <taxon>Cyanophyceae</taxon>
        <taxon>Nostocales</taxon>
        <taxon>Nostocaceae</taxon>
        <taxon>Nostoc</taxon>
    </lineage>
</organism>
<keyword evidence="2" id="KW-1185">Reference proteome</keyword>
<gene>
    <name evidence="1" type="ORF">A6770_33255</name>
</gene>
<accession>A0A367Q3W9</accession>